<feature type="compositionally biased region" description="Low complexity" evidence="5">
    <location>
        <begin position="338"/>
        <end position="347"/>
    </location>
</feature>
<dbReference type="GO" id="GO:0031431">
    <property type="term" value="C:Dbf4-dependent protein kinase complex"/>
    <property type="evidence" value="ECO:0007669"/>
    <property type="project" value="TreeGrafter"/>
</dbReference>
<protein>
    <recommendedName>
        <fullName evidence="6">DBF4-type domain-containing protein</fullName>
    </recommendedName>
</protein>
<dbReference type="Gene3D" id="3.40.50.10190">
    <property type="entry name" value="BRCT domain"/>
    <property type="match status" value="1"/>
</dbReference>
<dbReference type="InterPro" id="IPR051590">
    <property type="entry name" value="Replication_Regulatory_Kinase"/>
</dbReference>
<evidence type="ECO:0000313" key="7">
    <source>
        <dbReference type="EMBL" id="CEP11081.1"/>
    </source>
</evidence>
<evidence type="ECO:0000256" key="1">
    <source>
        <dbReference type="ARBA" id="ARBA00022723"/>
    </source>
</evidence>
<dbReference type="GO" id="GO:0043539">
    <property type="term" value="F:protein serine/threonine kinase activator activity"/>
    <property type="evidence" value="ECO:0007669"/>
    <property type="project" value="TreeGrafter"/>
</dbReference>
<dbReference type="PROSITE" id="PS51265">
    <property type="entry name" value="ZF_DBF4"/>
    <property type="match status" value="1"/>
</dbReference>
<gene>
    <name evidence="7" type="primary">PARPA_04882.1 scaffold 15694</name>
</gene>
<dbReference type="GO" id="GO:0008270">
    <property type="term" value="F:zinc ion binding"/>
    <property type="evidence" value="ECO:0007669"/>
    <property type="project" value="UniProtKB-KW"/>
</dbReference>
<dbReference type="InterPro" id="IPR006572">
    <property type="entry name" value="Znf_DBF"/>
</dbReference>
<evidence type="ECO:0000256" key="5">
    <source>
        <dbReference type="SAM" id="MobiDB-lite"/>
    </source>
</evidence>
<dbReference type="EMBL" id="LN725636">
    <property type="protein sequence ID" value="CEP11081.1"/>
    <property type="molecule type" value="Genomic_DNA"/>
</dbReference>
<feature type="compositionally biased region" description="Polar residues" evidence="5">
    <location>
        <begin position="551"/>
        <end position="564"/>
    </location>
</feature>
<feature type="domain" description="DBF4-type" evidence="6">
    <location>
        <begin position="437"/>
        <end position="486"/>
    </location>
</feature>
<dbReference type="Pfam" id="PF07535">
    <property type="entry name" value="zf-DBF"/>
    <property type="match status" value="1"/>
</dbReference>
<feature type="region of interest" description="Disordered" evidence="5">
    <location>
        <begin position="331"/>
        <end position="374"/>
    </location>
</feature>
<dbReference type="OrthoDB" id="21380at2759"/>
<dbReference type="Pfam" id="PF00533">
    <property type="entry name" value="BRCT"/>
    <property type="match status" value="1"/>
</dbReference>
<feature type="compositionally biased region" description="Basic and acidic residues" evidence="5">
    <location>
        <begin position="414"/>
        <end position="439"/>
    </location>
</feature>
<dbReference type="Gene3D" id="6.10.250.3410">
    <property type="entry name" value="DBF zinc finger"/>
    <property type="match status" value="1"/>
</dbReference>
<evidence type="ECO:0000313" key="8">
    <source>
        <dbReference type="Proteomes" id="UP000054107"/>
    </source>
</evidence>
<keyword evidence="8" id="KW-1185">Reference proteome</keyword>
<dbReference type="PANTHER" id="PTHR15375:SF26">
    <property type="entry name" value="PROTEIN CHIFFON"/>
    <property type="match status" value="1"/>
</dbReference>
<feature type="region of interest" description="Disordered" evidence="5">
    <location>
        <begin position="262"/>
        <end position="290"/>
    </location>
</feature>
<evidence type="ECO:0000256" key="2">
    <source>
        <dbReference type="ARBA" id="ARBA00022771"/>
    </source>
</evidence>
<organism evidence="7 8">
    <name type="scientific">Parasitella parasitica</name>
    <dbReference type="NCBI Taxonomy" id="35722"/>
    <lineage>
        <taxon>Eukaryota</taxon>
        <taxon>Fungi</taxon>
        <taxon>Fungi incertae sedis</taxon>
        <taxon>Mucoromycota</taxon>
        <taxon>Mucoromycotina</taxon>
        <taxon>Mucoromycetes</taxon>
        <taxon>Mucorales</taxon>
        <taxon>Mucorineae</taxon>
        <taxon>Mucoraceae</taxon>
        <taxon>Parasitella</taxon>
    </lineage>
</organism>
<keyword evidence="2 4" id="KW-0863">Zinc-finger</keyword>
<proteinExistence type="predicted"/>
<feature type="region of interest" description="Disordered" evidence="5">
    <location>
        <begin position="411"/>
        <end position="439"/>
    </location>
</feature>
<dbReference type="InterPro" id="IPR038545">
    <property type="entry name" value="Znf_DBF_sf"/>
</dbReference>
<dbReference type="PANTHER" id="PTHR15375">
    <property type="entry name" value="ACTIVATOR OF S-PHASE KINASE-RELATED"/>
    <property type="match status" value="1"/>
</dbReference>
<evidence type="ECO:0000256" key="4">
    <source>
        <dbReference type="PROSITE-ProRule" id="PRU00600"/>
    </source>
</evidence>
<evidence type="ECO:0000256" key="3">
    <source>
        <dbReference type="ARBA" id="ARBA00022833"/>
    </source>
</evidence>
<keyword evidence="3" id="KW-0862">Zinc</keyword>
<accession>A0A0B7MYI5</accession>
<dbReference type="Pfam" id="PF08630">
    <property type="entry name" value="Dfp1_Him1_M"/>
    <property type="match status" value="1"/>
</dbReference>
<dbReference type="Proteomes" id="UP000054107">
    <property type="component" value="Unassembled WGS sequence"/>
</dbReference>
<dbReference type="InterPro" id="IPR036420">
    <property type="entry name" value="BRCT_dom_sf"/>
</dbReference>
<dbReference type="SUPFAM" id="SSF52113">
    <property type="entry name" value="BRCT domain"/>
    <property type="match status" value="1"/>
</dbReference>
<dbReference type="STRING" id="35722.A0A0B7MYI5"/>
<name>A0A0B7MYI5_9FUNG</name>
<dbReference type="InterPro" id="IPR001357">
    <property type="entry name" value="BRCT_dom"/>
</dbReference>
<dbReference type="GO" id="GO:0003676">
    <property type="term" value="F:nucleic acid binding"/>
    <property type="evidence" value="ECO:0007669"/>
    <property type="project" value="InterPro"/>
</dbReference>
<dbReference type="GO" id="GO:0010571">
    <property type="term" value="P:positive regulation of nuclear cell cycle DNA replication"/>
    <property type="evidence" value="ECO:0007669"/>
    <property type="project" value="TreeGrafter"/>
</dbReference>
<feature type="compositionally biased region" description="Polar residues" evidence="5">
    <location>
        <begin position="348"/>
        <end position="374"/>
    </location>
</feature>
<feature type="region of interest" description="Disordered" evidence="5">
    <location>
        <begin position="544"/>
        <end position="564"/>
    </location>
</feature>
<reference evidence="7 8" key="1">
    <citation type="submission" date="2014-09" db="EMBL/GenBank/DDBJ databases">
        <authorList>
            <person name="Ellenberger Sabrina"/>
        </authorList>
    </citation>
    <scope>NUCLEOTIDE SEQUENCE [LARGE SCALE GENOMIC DNA]</scope>
    <source>
        <strain evidence="7 8">CBS 412.66</strain>
    </source>
</reference>
<keyword evidence="1" id="KW-0479">Metal-binding</keyword>
<dbReference type="InterPro" id="IPR013939">
    <property type="entry name" value="Regulatory_Dfp1/Him1"/>
</dbReference>
<sequence>MSFPLNNNTNTVRQPQNIWIKPDAHLGRPSHNSREQELHQKLQQTTLAPGTKNVHHDEFPKLPAAEIAARKKKFASFKFFLDNLDPLVSKRIERGIKLMGATHEAFFSKDCTHLITTKSIPYHENLLAPTINSTASSPTTKPTTSTKKYDAIIESAIQFNTVLWSADVMRKTVEFLMNVSSRKEVQEKRALGKVLQEEKLFGPSTGTNSEAQSKRPHFVPFTGHFLIVEDATQAHRPPVCKQWTKEVFTKKPAEYPWPYFKQTPKLRSPFGKRAPPPPKQPTADTCATTCNPAGGNATASAKKTDPAKNNLQEDKENIPAHKQAASGIAAAKPLATPSSLSSQKSQQPAATQKQPESQNFSLRASGFQPSCTNNIQSASTRSVSILQGGNRRLTPGDSVNRLDKRMIENVGLNEQEKLNKQKAQQEHQARQEQELKKKRDSRFCENCNMAFENLEEHSKQQTHQTFIRDQNNFKELDALLAKIHRRYKQPLPDHMKGLIDTSIDGKNVEFVSDLKRARPTASFVDASSPSSRKLSTADMIKKKSIAASQPRIATNESNINELEG</sequence>
<dbReference type="AlphaFoldDB" id="A0A0B7MYI5"/>
<dbReference type="SMART" id="SM00586">
    <property type="entry name" value="ZnF_DBF"/>
    <property type="match status" value="1"/>
</dbReference>
<dbReference type="GO" id="GO:1901987">
    <property type="term" value="P:regulation of cell cycle phase transition"/>
    <property type="evidence" value="ECO:0007669"/>
    <property type="project" value="TreeGrafter"/>
</dbReference>
<evidence type="ECO:0000259" key="6">
    <source>
        <dbReference type="PROSITE" id="PS51265"/>
    </source>
</evidence>